<reference evidence="1" key="1">
    <citation type="submission" date="2020-11" db="EMBL/GenBank/DDBJ databases">
        <authorList>
            <person name="Tran Van P."/>
        </authorList>
    </citation>
    <scope>NUCLEOTIDE SEQUENCE</scope>
</reference>
<protein>
    <submittedName>
        <fullName evidence="1">Uncharacterized protein</fullName>
    </submittedName>
</protein>
<sequence>MYACLARSSSRALRGYAPSAPTPMGVLAEPAESGEVGTWHLAVCLERYLVGHTRSVSTLFVFELLLANDISQIFELWLASDISQIFELWLASDISQIFELWLASDMSQCHCWVMIGLTAVILVVKHSSCQKERNHFNLEVDCLGILFVCGLGTG</sequence>
<evidence type="ECO:0000313" key="1">
    <source>
        <dbReference type="EMBL" id="CAD7402053.1"/>
    </source>
</evidence>
<gene>
    <name evidence="1" type="ORF">TCEB3V08_LOCUS6288</name>
</gene>
<organism evidence="1">
    <name type="scientific">Timema cristinae</name>
    <name type="common">Walking stick</name>
    <dbReference type="NCBI Taxonomy" id="61476"/>
    <lineage>
        <taxon>Eukaryota</taxon>
        <taxon>Metazoa</taxon>
        <taxon>Ecdysozoa</taxon>
        <taxon>Arthropoda</taxon>
        <taxon>Hexapoda</taxon>
        <taxon>Insecta</taxon>
        <taxon>Pterygota</taxon>
        <taxon>Neoptera</taxon>
        <taxon>Polyneoptera</taxon>
        <taxon>Phasmatodea</taxon>
        <taxon>Timematodea</taxon>
        <taxon>Timematoidea</taxon>
        <taxon>Timematidae</taxon>
        <taxon>Timema</taxon>
    </lineage>
</organism>
<dbReference type="AlphaFoldDB" id="A0A7R9CT73"/>
<name>A0A7R9CT73_TIMCR</name>
<proteinExistence type="predicted"/>
<dbReference type="EMBL" id="OC318445">
    <property type="protein sequence ID" value="CAD7402053.1"/>
    <property type="molecule type" value="Genomic_DNA"/>
</dbReference>
<accession>A0A7R9CT73</accession>